<proteinExistence type="predicted"/>
<protein>
    <submittedName>
        <fullName evidence="1">Hsp20 family heat shock protein</fullName>
    </submittedName>
</protein>
<dbReference type="KEGG" id="oar:OA238_160p0680"/>
<keyword evidence="1" id="KW-0346">Stress response</keyword>
<sequence length="201" mass="21562">MKKKKTGEEQSTDDAPKTLLHELCRGLIDLVSLLGKIDEGFKEHKGKFRVKGLGNGARGTYGSSMRSGLGGRRPRVRPIDNIRSIGEAALVVDDKPFGNVRTREAGPVADVLIKPLVDVFDGDSEIIITAELPGVLEAEIVTAFADSLLIITTNGEKQYATEIMLPEAVSVSSLTQSYNNGMLELRVKKAALGIGGKENDG</sequence>
<geneLocation type="plasmid" evidence="1 2">
    <name>pOA238_160</name>
</geneLocation>
<organism evidence="1 2">
    <name type="scientific">Octadecabacter arcticus 238</name>
    <dbReference type="NCBI Taxonomy" id="391616"/>
    <lineage>
        <taxon>Bacteria</taxon>
        <taxon>Pseudomonadati</taxon>
        <taxon>Pseudomonadota</taxon>
        <taxon>Alphaproteobacteria</taxon>
        <taxon>Rhodobacterales</taxon>
        <taxon>Roseobacteraceae</taxon>
        <taxon>Octadecabacter</taxon>
    </lineage>
</organism>
<dbReference type="InterPro" id="IPR008978">
    <property type="entry name" value="HSP20-like_chaperone"/>
</dbReference>
<dbReference type="eggNOG" id="COG0071">
    <property type="taxonomic scope" value="Bacteria"/>
</dbReference>
<reference evidence="1 2" key="1">
    <citation type="journal article" date="2013" name="PLoS ONE">
        <title>Poles Apart: Arctic and Antarctic Octadecabacter strains Share High Genome Plasticity and a New Type of Xanthorhodopsin.</title>
        <authorList>
            <person name="Vollmers J."/>
            <person name="Voget S."/>
            <person name="Dietrich S."/>
            <person name="Gollnow K."/>
            <person name="Smits M."/>
            <person name="Meyer K."/>
            <person name="Brinkhoff T."/>
            <person name="Simon M."/>
            <person name="Daniel R."/>
        </authorList>
    </citation>
    <scope>NUCLEOTIDE SEQUENCE [LARGE SCALE GENOMIC DNA]</scope>
    <source>
        <strain evidence="1 2">238</strain>
        <plasmid evidence="2">Plasmid pOA238_160</plasmid>
    </source>
</reference>
<dbReference type="HOGENOM" id="CLU_117605_0_0_5"/>
<accession>M9RT26</accession>
<dbReference type="Proteomes" id="UP000004688">
    <property type="component" value="Plasmid pOA238_160"/>
</dbReference>
<dbReference type="Gene3D" id="2.60.40.790">
    <property type="match status" value="1"/>
</dbReference>
<dbReference type="AlphaFoldDB" id="M9RT26"/>
<keyword evidence="1" id="KW-0614">Plasmid</keyword>
<dbReference type="CDD" id="cd06464">
    <property type="entry name" value="ACD_sHsps-like"/>
    <property type="match status" value="1"/>
</dbReference>
<evidence type="ECO:0000313" key="2">
    <source>
        <dbReference type="Proteomes" id="UP000004688"/>
    </source>
</evidence>
<name>M9RT26_9RHOB</name>
<dbReference type="RefSeq" id="WP_015497771.1">
    <property type="nucleotide sequence ID" value="NC_020910.1"/>
</dbReference>
<evidence type="ECO:0000313" key="1">
    <source>
        <dbReference type="EMBL" id="AGI74878.1"/>
    </source>
</evidence>
<keyword evidence="2" id="KW-1185">Reference proteome</keyword>
<dbReference type="EMBL" id="CP003744">
    <property type="protein sequence ID" value="AGI74878.1"/>
    <property type="molecule type" value="Genomic_DNA"/>
</dbReference>
<gene>
    <name evidence="1" type="ORF">OA238_160p0680</name>
</gene>
<dbReference type="SUPFAM" id="SSF49764">
    <property type="entry name" value="HSP20-like chaperones"/>
    <property type="match status" value="1"/>
</dbReference>
<dbReference type="OrthoDB" id="9792695at2"/>